<evidence type="ECO:0000313" key="1">
    <source>
        <dbReference type="EMBL" id="AKA84162.1"/>
    </source>
</evidence>
<gene>
    <name evidence="1" type="ORF">VO64_3616</name>
</gene>
<dbReference type="Proteomes" id="UP000033099">
    <property type="component" value="Chromosome"/>
</dbReference>
<dbReference type="KEGG" id="pfb:VO64_3616"/>
<protein>
    <submittedName>
        <fullName evidence="1">Uncharacterized protein</fullName>
    </submittedName>
</protein>
<dbReference type="AlphaFoldDB" id="A0AAU8U0G1"/>
<reference evidence="1 2" key="1">
    <citation type="journal article" date="2015" name="Genome Announc.">
        <title>Complete Genome Sequence of Biocontrol Strain Pseudomonas fluorescens LBUM223.</title>
        <authorList>
            <person name="Roquigny R."/>
            <person name="Arseneault T."/>
            <person name="Gadkar V.J."/>
            <person name="Novinscak A."/>
            <person name="Joly D.L."/>
            <person name="Filion M."/>
        </authorList>
    </citation>
    <scope>NUCLEOTIDE SEQUENCE [LARGE SCALE GENOMIC DNA]</scope>
    <source>
        <strain evidence="1 2">LBUM223</strain>
    </source>
</reference>
<sequence>MDGESTQSTGLALCDCGLAQMAYQMAYLGQFFAHFAVAFAVEQQ</sequence>
<name>A0AAU8U0G1_9PSED</name>
<proteinExistence type="predicted"/>
<evidence type="ECO:0000313" key="2">
    <source>
        <dbReference type="Proteomes" id="UP000033099"/>
    </source>
</evidence>
<dbReference type="EMBL" id="CP011117">
    <property type="protein sequence ID" value="AKA84162.1"/>
    <property type="molecule type" value="Genomic_DNA"/>
</dbReference>
<organism evidence="1 2">
    <name type="scientific">Pseudomonas synxantha</name>
    <dbReference type="NCBI Taxonomy" id="47883"/>
    <lineage>
        <taxon>Bacteria</taxon>
        <taxon>Pseudomonadati</taxon>
        <taxon>Pseudomonadota</taxon>
        <taxon>Gammaproteobacteria</taxon>
        <taxon>Pseudomonadales</taxon>
        <taxon>Pseudomonadaceae</taxon>
        <taxon>Pseudomonas</taxon>
    </lineage>
</organism>
<accession>A0AAU8U0G1</accession>